<dbReference type="Proteomes" id="UP000002026">
    <property type="component" value="Chromosome"/>
</dbReference>
<organism evidence="2 3">
    <name type="scientific">Slackia heliotrinireducens (strain ATCC 29202 / DSM 20476 / NCTC 11029 / RHS 1)</name>
    <name type="common">Peptococcus heliotrinreducens</name>
    <dbReference type="NCBI Taxonomy" id="471855"/>
    <lineage>
        <taxon>Bacteria</taxon>
        <taxon>Bacillati</taxon>
        <taxon>Actinomycetota</taxon>
        <taxon>Coriobacteriia</taxon>
        <taxon>Eggerthellales</taxon>
        <taxon>Eggerthellaceae</taxon>
        <taxon>Slackia</taxon>
    </lineage>
</organism>
<dbReference type="AlphaFoldDB" id="C7N2L1"/>
<accession>C7N2L1</accession>
<keyword evidence="3" id="KW-1185">Reference proteome</keyword>
<dbReference type="HOGENOM" id="CLU_165255_0_2_11"/>
<evidence type="ECO:0000313" key="2">
    <source>
        <dbReference type="EMBL" id="ACV23519.1"/>
    </source>
</evidence>
<dbReference type="Pfam" id="PF01206">
    <property type="entry name" value="TusA"/>
    <property type="match status" value="1"/>
</dbReference>
<dbReference type="EMBL" id="CP001684">
    <property type="protein sequence ID" value="ACV23519.1"/>
    <property type="molecule type" value="Genomic_DNA"/>
</dbReference>
<reference evidence="2 3" key="1">
    <citation type="journal article" date="2009" name="Stand. Genomic Sci.">
        <title>Complete genome sequence of Slackia heliotrinireducens type strain (RHS 1).</title>
        <authorList>
            <person name="Pukall R."/>
            <person name="Lapidus A."/>
            <person name="Nolan M."/>
            <person name="Copeland A."/>
            <person name="Glavina Del Rio T."/>
            <person name="Lucas S."/>
            <person name="Chen F."/>
            <person name="Tice H."/>
            <person name="Cheng J.F."/>
            <person name="Chertkov O."/>
            <person name="Bruce D."/>
            <person name="Goodwin L."/>
            <person name="Kuske C."/>
            <person name="Brettin T."/>
            <person name="Detter J.C."/>
            <person name="Han C."/>
            <person name="Pitluck S."/>
            <person name="Pati A."/>
            <person name="Mavrommatis K."/>
            <person name="Ivanova N."/>
            <person name="Ovchinnikova G."/>
            <person name="Chen A."/>
            <person name="Palaniappan K."/>
            <person name="Schneider S."/>
            <person name="Rohde M."/>
            <person name="Chain P."/>
            <person name="D'haeseleer P."/>
            <person name="Goker M."/>
            <person name="Bristow J."/>
            <person name="Eisen J.A."/>
            <person name="Markowitz V."/>
            <person name="Kyrpides N.C."/>
            <person name="Klenk H.P."/>
            <person name="Hugenholtz P."/>
        </authorList>
    </citation>
    <scope>NUCLEOTIDE SEQUENCE [LARGE SCALE GENOMIC DNA]</scope>
    <source>
        <strain evidence="3">ATCC 29202 / DSM 20476 / NCTC 11029 / RHS 1</strain>
    </source>
</reference>
<gene>
    <name evidence="2" type="ordered locus">Shel_25120</name>
</gene>
<protein>
    <recommendedName>
        <fullName evidence="1">UPF0033 domain-containing protein</fullName>
    </recommendedName>
</protein>
<dbReference type="InterPro" id="IPR001455">
    <property type="entry name" value="TusA-like"/>
</dbReference>
<dbReference type="RefSeq" id="WP_012799617.1">
    <property type="nucleotide sequence ID" value="NC_013165.1"/>
</dbReference>
<dbReference type="eggNOG" id="COG0425">
    <property type="taxonomic scope" value="Bacteria"/>
</dbReference>
<proteinExistence type="predicted"/>
<evidence type="ECO:0000259" key="1">
    <source>
        <dbReference type="Pfam" id="PF01206"/>
    </source>
</evidence>
<dbReference type="STRING" id="471855.Shel_25120"/>
<name>C7N2L1_SLAHD</name>
<evidence type="ECO:0000313" key="3">
    <source>
        <dbReference type="Proteomes" id="UP000002026"/>
    </source>
</evidence>
<dbReference type="SUPFAM" id="SSF64307">
    <property type="entry name" value="SirA-like"/>
    <property type="match status" value="1"/>
</dbReference>
<dbReference type="InterPro" id="IPR036868">
    <property type="entry name" value="TusA-like_sf"/>
</dbReference>
<feature type="domain" description="UPF0033" evidence="1">
    <location>
        <begin position="3"/>
        <end position="68"/>
    </location>
</feature>
<dbReference type="Gene3D" id="3.30.110.40">
    <property type="entry name" value="TusA-like domain"/>
    <property type="match status" value="1"/>
</dbReference>
<sequence length="68" mass="7635">MQIVDARGLSCPEPAMMAYDALEEFPNEPVKILVSNATSKVNVSEVARRKRREVTVERDGDDFVIIVQ</sequence>
<dbReference type="KEGG" id="shi:Shel_25120"/>